<feature type="domain" description="Invertebrate defensins family profile" evidence="9">
    <location>
        <begin position="51"/>
        <end position="94"/>
    </location>
</feature>
<keyword evidence="6" id="KW-0044">Antibiotic</keyword>
<evidence type="ECO:0000256" key="5">
    <source>
        <dbReference type="ARBA" id="ARBA00022940"/>
    </source>
</evidence>
<keyword evidence="3" id="KW-0399">Innate immunity</keyword>
<proteinExistence type="predicted"/>
<keyword evidence="5" id="KW-0211">Defensin</keyword>
<feature type="chain" id="PRO_5032508933" description="Invertebrate defensins family profile domain-containing protein" evidence="8">
    <location>
        <begin position="19"/>
        <end position="229"/>
    </location>
</feature>
<evidence type="ECO:0000256" key="2">
    <source>
        <dbReference type="ARBA" id="ARBA00022525"/>
    </source>
</evidence>
<dbReference type="PROSITE" id="PS51378">
    <property type="entry name" value="INVERT_DEFENSINS"/>
    <property type="match status" value="1"/>
</dbReference>
<evidence type="ECO:0000256" key="4">
    <source>
        <dbReference type="ARBA" id="ARBA00022859"/>
    </source>
</evidence>
<evidence type="ECO:0000313" key="11">
    <source>
        <dbReference type="Proteomes" id="UP000600918"/>
    </source>
</evidence>
<comment type="caution">
    <text evidence="10">The sequence shown here is derived from an EMBL/GenBank/DDBJ whole genome shotgun (WGS) entry which is preliminary data.</text>
</comment>
<keyword evidence="11" id="KW-1185">Reference proteome</keyword>
<keyword evidence="4" id="KW-0391">Immunity</keyword>
<dbReference type="GO" id="GO:0042742">
    <property type="term" value="P:defense response to bacterium"/>
    <property type="evidence" value="ECO:0007669"/>
    <property type="project" value="UniProtKB-KW"/>
</dbReference>
<protein>
    <recommendedName>
        <fullName evidence="9">Invertebrate defensins family profile domain-containing protein</fullName>
    </recommendedName>
</protein>
<dbReference type="PANTHER" id="PTHR13645:SF0">
    <property type="entry name" value="DEFENSIN"/>
    <property type="match status" value="1"/>
</dbReference>
<dbReference type="Gene3D" id="3.30.30.10">
    <property type="entry name" value="Knottin, scorpion toxin-like"/>
    <property type="match status" value="1"/>
</dbReference>
<evidence type="ECO:0000313" key="10">
    <source>
        <dbReference type="EMBL" id="KAF7423339.1"/>
    </source>
</evidence>
<dbReference type="InterPro" id="IPR001542">
    <property type="entry name" value="Defensin_invertebrate/fungal"/>
</dbReference>
<comment type="subcellular location">
    <subcellularLocation>
        <location evidence="1">Secreted</location>
    </subcellularLocation>
</comment>
<dbReference type="GO" id="GO:0045087">
    <property type="term" value="P:innate immune response"/>
    <property type="evidence" value="ECO:0007669"/>
    <property type="project" value="UniProtKB-KW"/>
</dbReference>
<evidence type="ECO:0000256" key="7">
    <source>
        <dbReference type="ARBA" id="ARBA00023157"/>
    </source>
</evidence>
<dbReference type="Proteomes" id="UP000600918">
    <property type="component" value="Unassembled WGS sequence"/>
</dbReference>
<sequence>MRTFVIIFTFVLIAYVSAFAIPDYDGPIYDLTPIEDESANANQLAPARARRFTCDLFSFSSQWVTPNHAACATKCLFKGRRGGTCNNGYCVCRNVCYQRQKRRKSDRIRSAKLQRTNNVLFLSYPDINHSDLLVGCLRQGRNTVRFYVCNTKPYFGRIDFPVVRDILLPDRVDSLRIEINSDRNAGLNSVSRLRLAEEWPVDMLNSFWNFKAASLKGMSLSVLSLSTCG</sequence>
<dbReference type="SUPFAM" id="SSF57095">
    <property type="entry name" value="Scorpion toxin-like"/>
    <property type="match status" value="1"/>
</dbReference>
<reference evidence="10" key="1">
    <citation type="journal article" date="2020" name="G3 (Bethesda)">
        <title>High-Quality Assemblies for Three Invasive Social Wasps from the &lt;i&gt;Vespula&lt;/i&gt; Genus.</title>
        <authorList>
            <person name="Harrop T.W.R."/>
            <person name="Guhlin J."/>
            <person name="McLaughlin G.M."/>
            <person name="Permina E."/>
            <person name="Stockwell P."/>
            <person name="Gilligan J."/>
            <person name="Le Lec M.F."/>
            <person name="Gruber M.A.M."/>
            <person name="Quinn O."/>
            <person name="Lovegrove M."/>
            <person name="Duncan E.J."/>
            <person name="Remnant E.J."/>
            <person name="Van Eeckhoven J."/>
            <person name="Graham B."/>
            <person name="Knapp R.A."/>
            <person name="Langford K.W."/>
            <person name="Kronenberg Z."/>
            <person name="Press M.O."/>
            <person name="Eacker S.M."/>
            <person name="Wilson-Rankin E.E."/>
            <person name="Purcell J."/>
            <person name="Lester P.J."/>
            <person name="Dearden P.K."/>
        </authorList>
    </citation>
    <scope>NUCLEOTIDE SEQUENCE</scope>
    <source>
        <strain evidence="10">Volc-1</strain>
    </source>
</reference>
<dbReference type="InterPro" id="IPR036574">
    <property type="entry name" value="Scorpion_toxin-like_sf"/>
</dbReference>
<accession>A0A834P0E3</accession>
<dbReference type="EMBL" id="JACSDY010000007">
    <property type="protein sequence ID" value="KAF7423339.1"/>
    <property type="molecule type" value="Genomic_DNA"/>
</dbReference>
<gene>
    <name evidence="10" type="ORF">H0235_008622</name>
</gene>
<dbReference type="InterPro" id="IPR003614">
    <property type="entry name" value="Knottins"/>
</dbReference>
<dbReference type="AlphaFoldDB" id="A0A834P0E3"/>
<dbReference type="CDD" id="cd21806">
    <property type="entry name" value="DEFL_defensin-like"/>
    <property type="match status" value="1"/>
</dbReference>
<evidence type="ECO:0000256" key="8">
    <source>
        <dbReference type="SAM" id="SignalP"/>
    </source>
</evidence>
<dbReference type="SMART" id="SM00505">
    <property type="entry name" value="Knot1"/>
    <property type="match status" value="1"/>
</dbReference>
<dbReference type="PANTHER" id="PTHR13645">
    <property type="entry name" value="DEFENSIN"/>
    <property type="match status" value="1"/>
</dbReference>
<feature type="signal peptide" evidence="8">
    <location>
        <begin position="1"/>
        <end position="18"/>
    </location>
</feature>
<dbReference type="GO" id="GO:0006959">
    <property type="term" value="P:humoral immune response"/>
    <property type="evidence" value="ECO:0007669"/>
    <property type="project" value="TreeGrafter"/>
</dbReference>
<evidence type="ECO:0000256" key="1">
    <source>
        <dbReference type="ARBA" id="ARBA00004613"/>
    </source>
</evidence>
<evidence type="ECO:0000259" key="9">
    <source>
        <dbReference type="PROSITE" id="PS51378"/>
    </source>
</evidence>
<evidence type="ECO:0000256" key="3">
    <source>
        <dbReference type="ARBA" id="ARBA00022588"/>
    </source>
</evidence>
<keyword evidence="2" id="KW-0964">Secreted</keyword>
<dbReference type="Pfam" id="PF01097">
    <property type="entry name" value="Defensin_2"/>
    <property type="match status" value="1"/>
</dbReference>
<organism evidence="10 11">
    <name type="scientific">Vespula pensylvanica</name>
    <name type="common">Western yellow jacket</name>
    <name type="synonym">Wasp</name>
    <dbReference type="NCBI Taxonomy" id="30213"/>
    <lineage>
        <taxon>Eukaryota</taxon>
        <taxon>Metazoa</taxon>
        <taxon>Ecdysozoa</taxon>
        <taxon>Arthropoda</taxon>
        <taxon>Hexapoda</taxon>
        <taxon>Insecta</taxon>
        <taxon>Pterygota</taxon>
        <taxon>Neoptera</taxon>
        <taxon>Endopterygota</taxon>
        <taxon>Hymenoptera</taxon>
        <taxon>Apocrita</taxon>
        <taxon>Aculeata</taxon>
        <taxon>Vespoidea</taxon>
        <taxon>Vespidae</taxon>
        <taxon>Vespinae</taxon>
        <taxon>Vespula</taxon>
    </lineage>
</organism>
<name>A0A834P0E3_VESPE</name>
<keyword evidence="7" id="KW-1015">Disulfide bond</keyword>
<keyword evidence="5" id="KW-0929">Antimicrobial</keyword>
<keyword evidence="8" id="KW-0732">Signal</keyword>
<dbReference type="GO" id="GO:0005615">
    <property type="term" value="C:extracellular space"/>
    <property type="evidence" value="ECO:0007669"/>
    <property type="project" value="TreeGrafter"/>
</dbReference>
<evidence type="ECO:0000256" key="6">
    <source>
        <dbReference type="ARBA" id="ARBA00023022"/>
    </source>
</evidence>